<evidence type="ECO:0000256" key="1">
    <source>
        <dbReference type="SAM" id="MobiDB-lite"/>
    </source>
</evidence>
<keyword evidence="2" id="KW-0472">Membrane</keyword>
<dbReference type="AlphaFoldDB" id="A0A0E0QAQ0"/>
<keyword evidence="2" id="KW-1133">Transmembrane helix</keyword>
<reference evidence="3" key="2">
    <citation type="submission" date="2015-06" db="UniProtKB">
        <authorList>
            <consortium name="EnsemblPlants"/>
        </authorList>
    </citation>
    <scope>IDENTIFICATION</scope>
</reference>
<feature type="region of interest" description="Disordered" evidence="1">
    <location>
        <begin position="59"/>
        <end position="84"/>
    </location>
</feature>
<feature type="transmembrane region" description="Helical" evidence="2">
    <location>
        <begin position="290"/>
        <end position="311"/>
    </location>
</feature>
<dbReference type="Proteomes" id="UP000008022">
    <property type="component" value="Unassembled WGS sequence"/>
</dbReference>
<dbReference type="EnsemblPlants" id="ORUFI07G21800.1">
    <property type="protein sequence ID" value="ORUFI07G21800.1"/>
    <property type="gene ID" value="ORUFI07G21800"/>
</dbReference>
<feature type="transmembrane region" description="Helical" evidence="2">
    <location>
        <begin position="224"/>
        <end position="246"/>
    </location>
</feature>
<accession>A0A0E0QAQ0</accession>
<dbReference type="Gramene" id="ORUFI07G21800.1">
    <property type="protein sequence ID" value="ORUFI07G21800.1"/>
    <property type="gene ID" value="ORUFI07G21800"/>
</dbReference>
<keyword evidence="4" id="KW-1185">Reference proteome</keyword>
<name>A0A0E0QAQ0_ORYRU</name>
<organism evidence="3 4">
    <name type="scientific">Oryza rufipogon</name>
    <name type="common">Brownbeard rice</name>
    <name type="synonym">Asian wild rice</name>
    <dbReference type="NCBI Taxonomy" id="4529"/>
    <lineage>
        <taxon>Eukaryota</taxon>
        <taxon>Viridiplantae</taxon>
        <taxon>Streptophyta</taxon>
        <taxon>Embryophyta</taxon>
        <taxon>Tracheophyta</taxon>
        <taxon>Spermatophyta</taxon>
        <taxon>Magnoliopsida</taxon>
        <taxon>Liliopsida</taxon>
        <taxon>Poales</taxon>
        <taxon>Poaceae</taxon>
        <taxon>BOP clade</taxon>
        <taxon>Oryzoideae</taxon>
        <taxon>Oryzeae</taxon>
        <taxon>Oryzinae</taxon>
        <taxon>Oryza</taxon>
    </lineage>
</organism>
<proteinExistence type="predicted"/>
<evidence type="ECO:0000256" key="2">
    <source>
        <dbReference type="SAM" id="Phobius"/>
    </source>
</evidence>
<dbReference type="HOGENOM" id="CLU_850968_0_0_1"/>
<keyword evidence="2" id="KW-0812">Transmembrane</keyword>
<protein>
    <submittedName>
        <fullName evidence="3">Uncharacterized protein</fullName>
    </submittedName>
</protein>
<sequence>MTWEKRSRDRRAWPGGLQADALLGAIADISDMMTHEFLAMEEGLRALESLYKNAYESSSTTAAGTSPRKNHHYNDSDDESTQFSMGDVPVTTARLPSHLLLLRGNGIAKSMSFSMADQGAAGCGVVRKSMSFKENQERRLKSPGDSKPAPLRRELNTAAGVLHQVESFIDNIPPFRIFALDGFGETKPPISQLSLNLCTNFNLRRAINFEDDDHKRSLIGGTKFVFASTFAASTLGYSVAIAYSLSGRAAKMSLIRPRADHFATVIFFHIAIIGHLCLKRPRDVFQLTKVASCFVPTGFALCTVSYFLQFLCLSRAHRSKRTLCTAR</sequence>
<evidence type="ECO:0000313" key="3">
    <source>
        <dbReference type="EnsemblPlants" id="ORUFI07G21800.1"/>
    </source>
</evidence>
<evidence type="ECO:0000313" key="4">
    <source>
        <dbReference type="Proteomes" id="UP000008022"/>
    </source>
</evidence>
<feature type="transmembrane region" description="Helical" evidence="2">
    <location>
        <begin position="261"/>
        <end position="278"/>
    </location>
</feature>
<reference evidence="4" key="1">
    <citation type="submission" date="2013-06" db="EMBL/GenBank/DDBJ databases">
        <authorList>
            <person name="Zhao Q."/>
        </authorList>
    </citation>
    <scope>NUCLEOTIDE SEQUENCE</scope>
    <source>
        <strain evidence="4">cv. W1943</strain>
    </source>
</reference>